<dbReference type="KEGG" id="dwu:DVJ83_14675"/>
<name>A0A345IL36_9DEIO</name>
<gene>
    <name evidence="2" type="ORF">DVJ83_14675</name>
    <name evidence="4" type="ORF">GCM10008021_08260</name>
    <name evidence="3" type="ORF">GCM10010914_14150</name>
</gene>
<dbReference type="GO" id="GO:0006355">
    <property type="term" value="P:regulation of DNA-templated transcription"/>
    <property type="evidence" value="ECO:0007669"/>
    <property type="project" value="InterPro"/>
</dbReference>
<reference evidence="2 5" key="3">
    <citation type="submission" date="2018-07" db="EMBL/GenBank/DDBJ databases">
        <title>Complete Genome and Methylome Analysis of Deinococcus wulumuqiensis NEB 479.</title>
        <authorList>
            <person name="Fomenkov A."/>
            <person name="Luyten Y."/>
            <person name="Vincze T."/>
            <person name="Anton B.P."/>
            <person name="Clark T."/>
            <person name="Roberts R.J."/>
            <person name="Morgan R.D."/>
        </authorList>
    </citation>
    <scope>NUCLEOTIDE SEQUENCE [LARGE SCALE GENOMIC DNA]</scope>
    <source>
        <strain evidence="2 5">NEB 479</strain>
        <plasmid evidence="2">pDrdA</plasmid>
        <plasmid evidence="5">Plasmid pdrda</plasmid>
    </source>
</reference>
<geneLocation type="plasmid" evidence="2">
    <name>pDrdA</name>
</geneLocation>
<dbReference type="EMBL" id="BMMA01000010">
    <property type="protein sequence ID" value="GGI81085.1"/>
    <property type="molecule type" value="Genomic_DNA"/>
</dbReference>
<organism evidence="2 5">
    <name type="scientific">Deinococcus wulumuqiensis</name>
    <dbReference type="NCBI Taxonomy" id="980427"/>
    <lineage>
        <taxon>Bacteria</taxon>
        <taxon>Thermotogati</taxon>
        <taxon>Deinococcota</taxon>
        <taxon>Deinococci</taxon>
        <taxon>Deinococcales</taxon>
        <taxon>Deinococcaceae</taxon>
        <taxon>Deinococcus</taxon>
    </lineage>
</organism>
<sequence length="68" mass="7703">MNSQDPRKVLPHPDEPVSASSTDPLEPFNTRLPRSLQRRLRVYAALEGRKIQDVLGSALDEYLSQREG</sequence>
<dbReference type="Proteomes" id="UP000253744">
    <property type="component" value="Plasmid pDrdA"/>
</dbReference>
<dbReference type="Proteomes" id="UP000630135">
    <property type="component" value="Unassembled WGS sequence"/>
</dbReference>
<evidence type="ECO:0000313" key="2">
    <source>
        <dbReference type="EMBL" id="AXH00409.1"/>
    </source>
</evidence>
<reference evidence="4" key="5">
    <citation type="submission" date="2024-05" db="EMBL/GenBank/DDBJ databases">
        <authorList>
            <person name="Sun Q."/>
            <person name="Zhou Y."/>
        </authorList>
    </citation>
    <scope>NUCLEOTIDE SEQUENCE</scope>
    <source>
        <strain evidence="4">CGMCC 1.8884</strain>
        <strain evidence="3">CGMCC 1.8885</strain>
    </source>
</reference>
<accession>A0A345IL36</accession>
<evidence type="ECO:0000313" key="6">
    <source>
        <dbReference type="Proteomes" id="UP000630135"/>
    </source>
</evidence>
<dbReference type="InterPro" id="IPR010985">
    <property type="entry name" value="Ribbon_hlx_hlx"/>
</dbReference>
<dbReference type="EMBL" id="CP031159">
    <property type="protein sequence ID" value="AXH00409.1"/>
    <property type="molecule type" value="Genomic_DNA"/>
</dbReference>
<dbReference type="InterPro" id="IPR013321">
    <property type="entry name" value="Arc_rbn_hlx_hlx"/>
</dbReference>
<feature type="compositionally biased region" description="Basic and acidic residues" evidence="1">
    <location>
        <begin position="1"/>
        <end position="15"/>
    </location>
</feature>
<reference evidence="4" key="1">
    <citation type="journal article" date="2014" name="Int. J. Syst. Evol. Microbiol.">
        <title>Complete genome of a new Firmicutes species belonging to the dominant human colonic microbiota ('Ruminococcus bicirculans') reveals two chromosomes and a selective capacity to utilize plant glucans.</title>
        <authorList>
            <consortium name="NISC Comparative Sequencing Program"/>
            <person name="Wegmann U."/>
            <person name="Louis P."/>
            <person name="Goesmann A."/>
            <person name="Henrissat B."/>
            <person name="Duncan S.H."/>
            <person name="Flint H.J."/>
        </authorList>
    </citation>
    <scope>NUCLEOTIDE SEQUENCE</scope>
    <source>
        <strain evidence="4">CGMCC 1.8884</strain>
    </source>
</reference>
<evidence type="ECO:0000313" key="4">
    <source>
        <dbReference type="EMBL" id="GGP29175.1"/>
    </source>
</evidence>
<dbReference type="EMBL" id="BMLZ01000007">
    <property type="protein sequence ID" value="GGP29175.1"/>
    <property type="molecule type" value="Genomic_DNA"/>
</dbReference>
<keyword evidence="6" id="KW-1185">Reference proteome</keyword>
<dbReference type="STRING" id="1288484.GCA_000348665_00537"/>
<evidence type="ECO:0000256" key="1">
    <source>
        <dbReference type="SAM" id="MobiDB-lite"/>
    </source>
</evidence>
<dbReference type="SUPFAM" id="SSF47598">
    <property type="entry name" value="Ribbon-helix-helix"/>
    <property type="match status" value="1"/>
</dbReference>
<evidence type="ECO:0000313" key="3">
    <source>
        <dbReference type="EMBL" id="GGI81085.1"/>
    </source>
</evidence>
<evidence type="ECO:0000313" key="5">
    <source>
        <dbReference type="Proteomes" id="UP000253744"/>
    </source>
</evidence>
<dbReference type="RefSeq" id="WP_017869468.1">
    <property type="nucleotide sequence ID" value="NZ_BMLZ01000007.1"/>
</dbReference>
<reference evidence="3" key="2">
    <citation type="journal article" date="2014" name="Int. J. Syst. Evol. Microbiol.">
        <title>Complete genome sequence of Corynebacterium casei LMG S-19264T (=DSM 44701T), isolated from a smear-ripened cheese.</title>
        <authorList>
            <consortium name="US DOE Joint Genome Institute (JGI-PGF)"/>
            <person name="Walter F."/>
            <person name="Albersmeier A."/>
            <person name="Kalinowski J."/>
            <person name="Ruckert C."/>
        </authorList>
    </citation>
    <scope>NUCLEOTIDE SEQUENCE</scope>
    <source>
        <strain evidence="3">CGMCC 1.8885</strain>
    </source>
</reference>
<feature type="region of interest" description="Disordered" evidence="1">
    <location>
        <begin position="1"/>
        <end position="32"/>
    </location>
</feature>
<reference evidence="6" key="4">
    <citation type="journal article" date="2019" name="Int. J. Syst. Evol. Microbiol.">
        <title>The Global Catalogue of Microorganisms (GCM) 10K type strain sequencing project: providing services to taxonomists for standard genome sequencing and annotation.</title>
        <authorList>
            <consortium name="The Broad Institute Genomics Platform"/>
            <consortium name="The Broad Institute Genome Sequencing Center for Infectious Disease"/>
            <person name="Wu L."/>
            <person name="Ma J."/>
        </authorList>
    </citation>
    <scope>NUCLEOTIDE SEQUENCE [LARGE SCALE GENOMIC DNA]</scope>
    <source>
        <strain evidence="6">CGMCC 1.8884</strain>
    </source>
</reference>
<dbReference type="GeneID" id="59166609"/>
<keyword evidence="2" id="KW-0614">Plasmid</keyword>
<dbReference type="AlphaFoldDB" id="A0A345IL36"/>
<geneLocation type="plasmid" evidence="5">
    <name>pdrda</name>
</geneLocation>
<protein>
    <submittedName>
        <fullName evidence="2">Uncharacterized protein</fullName>
    </submittedName>
</protein>
<proteinExistence type="predicted"/>
<dbReference type="Proteomes" id="UP000652720">
    <property type="component" value="Unassembled WGS sequence"/>
</dbReference>
<dbReference type="Gene3D" id="1.10.1220.10">
    <property type="entry name" value="Met repressor-like"/>
    <property type="match status" value="1"/>
</dbReference>